<dbReference type="SUPFAM" id="SSF57701">
    <property type="entry name" value="Zn2/Cys6 DNA-binding domain"/>
    <property type="match status" value="1"/>
</dbReference>
<keyword evidence="4" id="KW-0539">Nucleus</keyword>
<dbReference type="Proteomes" id="UP001201262">
    <property type="component" value="Unassembled WGS sequence"/>
</dbReference>
<dbReference type="InterPro" id="IPR036864">
    <property type="entry name" value="Zn2-C6_fun-type_DNA-bd_sf"/>
</dbReference>
<dbReference type="GO" id="GO:0000981">
    <property type="term" value="F:DNA-binding transcription factor activity, RNA polymerase II-specific"/>
    <property type="evidence" value="ECO:0007669"/>
    <property type="project" value="InterPro"/>
</dbReference>
<dbReference type="CDD" id="cd12148">
    <property type="entry name" value="fungal_TF_MHR"/>
    <property type="match status" value="1"/>
</dbReference>
<keyword evidence="1" id="KW-0805">Transcription regulation</keyword>
<dbReference type="PROSITE" id="PS50048">
    <property type="entry name" value="ZN2_CY6_FUNGAL_2"/>
    <property type="match status" value="1"/>
</dbReference>
<evidence type="ECO:0000313" key="6">
    <source>
        <dbReference type="EMBL" id="KAH8693064.1"/>
    </source>
</evidence>
<keyword evidence="7" id="KW-1185">Reference proteome</keyword>
<dbReference type="EMBL" id="JAJTJA010000010">
    <property type="protein sequence ID" value="KAH8693064.1"/>
    <property type="molecule type" value="Genomic_DNA"/>
</dbReference>
<protein>
    <recommendedName>
        <fullName evidence="5">Zn(2)-C6 fungal-type domain-containing protein</fullName>
    </recommendedName>
</protein>
<reference evidence="6" key="1">
    <citation type="submission" date="2021-12" db="EMBL/GenBank/DDBJ databases">
        <title>Convergent genome expansion in fungi linked to evolution of root-endophyte symbiosis.</title>
        <authorList>
            <consortium name="DOE Joint Genome Institute"/>
            <person name="Ke Y.-H."/>
            <person name="Bonito G."/>
            <person name="Liao H.-L."/>
            <person name="Looney B."/>
            <person name="Rojas-Flechas A."/>
            <person name="Nash J."/>
            <person name="Hameed K."/>
            <person name="Schadt C."/>
            <person name="Martin F."/>
            <person name="Crous P.W."/>
            <person name="Miettinen O."/>
            <person name="Magnuson J.K."/>
            <person name="Labbe J."/>
            <person name="Jacobson D."/>
            <person name="Doktycz M.J."/>
            <person name="Veneault-Fourrey C."/>
            <person name="Kuo A."/>
            <person name="Mondo S."/>
            <person name="Calhoun S."/>
            <person name="Riley R."/>
            <person name="Ohm R."/>
            <person name="LaButti K."/>
            <person name="Andreopoulos B."/>
            <person name="Pangilinan J."/>
            <person name="Nolan M."/>
            <person name="Tritt A."/>
            <person name="Clum A."/>
            <person name="Lipzen A."/>
            <person name="Daum C."/>
            <person name="Barry K."/>
            <person name="Grigoriev I.V."/>
            <person name="Vilgalys R."/>
        </authorList>
    </citation>
    <scope>NUCLEOTIDE SEQUENCE</scope>
    <source>
        <strain evidence="6">PMI_201</strain>
    </source>
</reference>
<organism evidence="6 7">
    <name type="scientific">Talaromyces proteolyticus</name>
    <dbReference type="NCBI Taxonomy" id="1131652"/>
    <lineage>
        <taxon>Eukaryota</taxon>
        <taxon>Fungi</taxon>
        <taxon>Dikarya</taxon>
        <taxon>Ascomycota</taxon>
        <taxon>Pezizomycotina</taxon>
        <taxon>Eurotiomycetes</taxon>
        <taxon>Eurotiomycetidae</taxon>
        <taxon>Eurotiales</taxon>
        <taxon>Trichocomaceae</taxon>
        <taxon>Talaromyces</taxon>
        <taxon>Talaromyces sect. Bacilispori</taxon>
    </lineage>
</organism>
<dbReference type="Pfam" id="PF00172">
    <property type="entry name" value="Zn_clus"/>
    <property type="match status" value="1"/>
</dbReference>
<evidence type="ECO:0000256" key="3">
    <source>
        <dbReference type="ARBA" id="ARBA00023163"/>
    </source>
</evidence>
<keyword evidence="2" id="KW-0238">DNA-binding</keyword>
<dbReference type="AlphaFoldDB" id="A0AAD4KJI5"/>
<dbReference type="InterPro" id="IPR001138">
    <property type="entry name" value="Zn2Cys6_DnaBD"/>
</dbReference>
<evidence type="ECO:0000256" key="2">
    <source>
        <dbReference type="ARBA" id="ARBA00023125"/>
    </source>
</evidence>
<comment type="caution">
    <text evidence="6">The sequence shown here is derived from an EMBL/GenBank/DDBJ whole genome shotgun (WGS) entry which is preliminary data.</text>
</comment>
<gene>
    <name evidence="6" type="ORF">BGW36DRAFT_399801</name>
</gene>
<name>A0AAD4KJI5_9EURO</name>
<dbReference type="PANTHER" id="PTHR47785:SF3">
    <property type="entry name" value="ZN(2)-C6 FUNGAL-TYPE DOMAIN-CONTAINING PROTEIN"/>
    <property type="match status" value="1"/>
</dbReference>
<dbReference type="Gene3D" id="4.10.240.10">
    <property type="entry name" value="Zn(2)-C6 fungal-type DNA-binding domain"/>
    <property type="match status" value="1"/>
</dbReference>
<feature type="domain" description="Zn(2)-C6 fungal-type" evidence="5">
    <location>
        <begin position="10"/>
        <end position="40"/>
    </location>
</feature>
<dbReference type="InterPro" id="IPR053181">
    <property type="entry name" value="EcdB-like_regulator"/>
</dbReference>
<keyword evidence="3" id="KW-0804">Transcription</keyword>
<evidence type="ECO:0000313" key="7">
    <source>
        <dbReference type="Proteomes" id="UP001201262"/>
    </source>
</evidence>
<proteinExistence type="predicted"/>
<dbReference type="SMART" id="SM00066">
    <property type="entry name" value="GAL4"/>
    <property type="match status" value="1"/>
</dbReference>
<sequence>MGAQRSTSFACEQCRERKRRCDKARPKCSSCIVLDVECFYKPASDSQPSQLVQELSNIRERLDYIAPLVKDLGDPPTFWKHAPDPQPQAPPITIKSQFLMQVVGLRLDFPAFVFQLETATPYIPKASVEHKLLRLSEEKVNAVIRIFTEEVHVWYPILHPDITNHFFETNSSCFPPSTKSCLCLLVASIAFILRKAQSESIHFEAALSMVPIVLQEDSVVSIQCLILLSIYFACRVQPRQSYDYIRIASFRMHSLLRSETSMHLNLSTAYHPPRPGGSYAPIPLPTNDKSWDILAESSPYSSCLTLSPDSPCQLQHYPLDFPKELHLQQLLDKCMDSATGNSYPIHPTSMSSTEYSLSLQQLLDSLPPIPPFRATSMPQEISTRHQHVTLLRAKYHAYEISSYWPAIYRAIVLKFSDSELLPYGPLFVESIVSFLGTANVAVRVCIPKSWSLCASLFIVSMVAIWTVDNLRLQSLFLPRLWEHLKDTLDTLKQFSELSPSVKYMVEVLENRLQESDIL</sequence>
<dbReference type="PANTHER" id="PTHR47785">
    <property type="entry name" value="ZN(II)2CYS6 TRANSCRIPTION FACTOR (EUROFUNG)-RELATED-RELATED"/>
    <property type="match status" value="1"/>
</dbReference>
<evidence type="ECO:0000256" key="4">
    <source>
        <dbReference type="ARBA" id="ARBA00023242"/>
    </source>
</evidence>
<dbReference type="GeneID" id="70248850"/>
<evidence type="ECO:0000256" key="1">
    <source>
        <dbReference type="ARBA" id="ARBA00023015"/>
    </source>
</evidence>
<dbReference type="GO" id="GO:0008270">
    <property type="term" value="F:zinc ion binding"/>
    <property type="evidence" value="ECO:0007669"/>
    <property type="project" value="InterPro"/>
</dbReference>
<accession>A0AAD4KJI5</accession>
<dbReference type="CDD" id="cd00067">
    <property type="entry name" value="GAL4"/>
    <property type="match status" value="1"/>
</dbReference>
<dbReference type="RefSeq" id="XP_046068937.1">
    <property type="nucleotide sequence ID" value="XM_046218563.1"/>
</dbReference>
<dbReference type="PROSITE" id="PS00463">
    <property type="entry name" value="ZN2_CY6_FUNGAL_1"/>
    <property type="match status" value="1"/>
</dbReference>
<evidence type="ECO:0000259" key="5">
    <source>
        <dbReference type="PROSITE" id="PS50048"/>
    </source>
</evidence>
<dbReference type="GO" id="GO:0003677">
    <property type="term" value="F:DNA binding"/>
    <property type="evidence" value="ECO:0007669"/>
    <property type="project" value="UniProtKB-KW"/>
</dbReference>